<sequence>MLVQLQPQAVKEEDDVEVPVAPTHHLLQMHLHHLHKIVSLHLYKLNMLHHHHHYFDGNMCYLVPKSCSVRTRQNFSSIGDSQAQEEGQEVKKEEEIKVFWFKEVKK</sequence>
<evidence type="ECO:0000313" key="1">
    <source>
        <dbReference type="EMBL" id="GFD38464.1"/>
    </source>
</evidence>
<dbReference type="AlphaFoldDB" id="A0A699W2M6"/>
<reference evidence="1" key="1">
    <citation type="journal article" date="2019" name="Sci. Rep.">
        <title>Draft genome of Tanacetum cinerariifolium, the natural source of mosquito coil.</title>
        <authorList>
            <person name="Yamashiro T."/>
            <person name="Shiraishi A."/>
            <person name="Satake H."/>
            <person name="Nakayama K."/>
        </authorList>
    </citation>
    <scope>NUCLEOTIDE SEQUENCE</scope>
</reference>
<comment type="caution">
    <text evidence="1">The sequence shown here is derived from an EMBL/GenBank/DDBJ whole genome shotgun (WGS) entry which is preliminary data.</text>
</comment>
<name>A0A699W2M6_TANCI</name>
<accession>A0A699W2M6</accession>
<protein>
    <submittedName>
        <fullName evidence="1">Uncharacterized protein</fullName>
    </submittedName>
</protein>
<dbReference type="EMBL" id="BKCJ011500980">
    <property type="protein sequence ID" value="GFD38464.1"/>
    <property type="molecule type" value="Genomic_DNA"/>
</dbReference>
<gene>
    <name evidence="1" type="ORF">Tci_910433</name>
</gene>
<organism evidence="1">
    <name type="scientific">Tanacetum cinerariifolium</name>
    <name type="common">Dalmatian daisy</name>
    <name type="synonym">Chrysanthemum cinerariifolium</name>
    <dbReference type="NCBI Taxonomy" id="118510"/>
    <lineage>
        <taxon>Eukaryota</taxon>
        <taxon>Viridiplantae</taxon>
        <taxon>Streptophyta</taxon>
        <taxon>Embryophyta</taxon>
        <taxon>Tracheophyta</taxon>
        <taxon>Spermatophyta</taxon>
        <taxon>Magnoliopsida</taxon>
        <taxon>eudicotyledons</taxon>
        <taxon>Gunneridae</taxon>
        <taxon>Pentapetalae</taxon>
        <taxon>asterids</taxon>
        <taxon>campanulids</taxon>
        <taxon>Asterales</taxon>
        <taxon>Asteraceae</taxon>
        <taxon>Asteroideae</taxon>
        <taxon>Anthemideae</taxon>
        <taxon>Anthemidinae</taxon>
        <taxon>Tanacetum</taxon>
    </lineage>
</organism>
<feature type="non-terminal residue" evidence="1">
    <location>
        <position position="106"/>
    </location>
</feature>
<proteinExistence type="predicted"/>